<protein>
    <submittedName>
        <fullName evidence="1">Uncharacterized protein</fullName>
    </submittedName>
</protein>
<sequence>MKFINDFCNKKYTKDKVALASRALLYLIENDGRTSSIIKERFRNMTSETQIKQLENKSRIIYQENMLSLILSAAEDYLFQKI</sequence>
<reference evidence="1 2" key="1">
    <citation type="submission" date="2017-09" db="EMBL/GenBank/DDBJ databases">
        <title>Depth-based differentiation of microbial function through sediment-hosted aquifers and enrichment of novel symbionts in the deep terrestrial subsurface.</title>
        <authorList>
            <person name="Probst A.J."/>
            <person name="Ladd B."/>
            <person name="Jarett J.K."/>
            <person name="Geller-Mcgrath D.E."/>
            <person name="Sieber C.M."/>
            <person name="Emerson J.B."/>
            <person name="Anantharaman K."/>
            <person name="Thomas B.C."/>
            <person name="Malmstrom R."/>
            <person name="Stieglmeier M."/>
            <person name="Klingl A."/>
            <person name="Woyke T."/>
            <person name="Ryan C.M."/>
            <person name="Banfield J.F."/>
        </authorList>
    </citation>
    <scope>NUCLEOTIDE SEQUENCE [LARGE SCALE GENOMIC DNA]</scope>
    <source>
        <strain evidence="1">CG22_combo_CG10-13_8_21_14_all_33_16</strain>
    </source>
</reference>
<name>A0A2H0C3Z6_9BACT</name>
<organism evidence="1 2">
    <name type="scientific">Candidatus Roizmanbacteria bacterium CG22_combo_CG10-13_8_21_14_all_33_16</name>
    <dbReference type="NCBI Taxonomy" id="1974859"/>
    <lineage>
        <taxon>Bacteria</taxon>
        <taxon>Candidatus Roizmaniibacteriota</taxon>
    </lineage>
</organism>
<accession>A0A2H0C3Z6</accession>
<dbReference type="EMBL" id="PCTD01000212">
    <property type="protein sequence ID" value="PIP64028.1"/>
    <property type="molecule type" value="Genomic_DNA"/>
</dbReference>
<comment type="caution">
    <text evidence="1">The sequence shown here is derived from an EMBL/GenBank/DDBJ whole genome shotgun (WGS) entry which is preliminary data.</text>
</comment>
<evidence type="ECO:0000313" key="2">
    <source>
        <dbReference type="Proteomes" id="UP000230802"/>
    </source>
</evidence>
<gene>
    <name evidence="1" type="ORF">COW96_04875</name>
</gene>
<dbReference type="AlphaFoldDB" id="A0A2H0C3Z6"/>
<proteinExistence type="predicted"/>
<dbReference type="Proteomes" id="UP000230802">
    <property type="component" value="Unassembled WGS sequence"/>
</dbReference>
<evidence type="ECO:0000313" key="1">
    <source>
        <dbReference type="EMBL" id="PIP64028.1"/>
    </source>
</evidence>